<comment type="subcellular location">
    <subcellularLocation>
        <location evidence="1 12">Membrane</location>
        <topology evidence="1 12">Multi-pass membrane protein</topology>
    </subcellularLocation>
</comment>
<protein>
    <recommendedName>
        <fullName evidence="12">Taste receptor type 2</fullName>
    </recommendedName>
</protein>
<evidence type="ECO:0000256" key="4">
    <source>
        <dbReference type="ARBA" id="ARBA00022606"/>
    </source>
</evidence>
<name>A0A9B0TCL0_CHRAS</name>
<dbReference type="AlphaFoldDB" id="A0A9B0TCL0"/>
<dbReference type="RefSeq" id="XP_006861341.1">
    <property type="nucleotide sequence ID" value="XM_006861279.1"/>
</dbReference>
<dbReference type="SUPFAM" id="SSF81321">
    <property type="entry name" value="Family A G protein-coupled receptor-like"/>
    <property type="match status" value="1"/>
</dbReference>
<keyword evidence="3 12" id="KW-0919">Taste</keyword>
<feature type="transmembrane region" description="Helical" evidence="14">
    <location>
        <begin position="232"/>
        <end position="253"/>
    </location>
</feature>
<dbReference type="GeneID" id="102818607"/>
<dbReference type="GO" id="GO:0016020">
    <property type="term" value="C:membrane"/>
    <property type="evidence" value="ECO:0007669"/>
    <property type="project" value="UniProtKB-SubCell"/>
</dbReference>
<accession>A0A9B0TCL0</accession>
<evidence type="ECO:0000256" key="10">
    <source>
        <dbReference type="ARBA" id="ARBA00023224"/>
    </source>
</evidence>
<evidence type="ECO:0000256" key="8">
    <source>
        <dbReference type="ARBA" id="ARBA00023136"/>
    </source>
</evidence>
<gene>
    <name evidence="17" type="primary">LOC102818607</name>
</gene>
<proteinExistence type="inferred from homology"/>
<evidence type="ECO:0000256" key="1">
    <source>
        <dbReference type="ARBA" id="ARBA00004141"/>
    </source>
</evidence>
<feature type="chain" id="PRO_5039454685" description="Taste receptor type 2" evidence="15">
    <location>
        <begin position="20"/>
        <end position="323"/>
    </location>
</feature>
<evidence type="ECO:0000256" key="3">
    <source>
        <dbReference type="ARBA" id="ARBA00022480"/>
    </source>
</evidence>
<evidence type="ECO:0000256" key="11">
    <source>
        <dbReference type="RuleBase" id="RU004423"/>
    </source>
</evidence>
<evidence type="ECO:0000256" key="7">
    <source>
        <dbReference type="ARBA" id="ARBA00023040"/>
    </source>
</evidence>
<evidence type="ECO:0000313" key="16">
    <source>
        <dbReference type="Proteomes" id="UP000504623"/>
    </source>
</evidence>
<dbReference type="Proteomes" id="UP000504623">
    <property type="component" value="Unplaced"/>
</dbReference>
<sequence length="323" mass="35994">MPSPFTLFFMAVFFLESLAAMLQNGFMVAVLGREWVQGRALLSGDMIVACVAASRLGLHSMSFLNNLLVIVNSNDRVGYLDIFWDFSNMLTFWMNGWLSAFYCVKIASFSHPTFLWLRWRLSRAMRGLLLGSLTISVLATIPSAIGNTIVTQMKASQSPSANNSWAERARSFQLRFFLVHEILTLSLPFLLFLVSTALLMFSLHQHLSQMRGGRHGVPDISTQAHTTALKTLAFFLVFYTSYFLTLIVVIMKVTPRQLYKYWACEVVIYACISLHSTILLLSSPRFRRALKNGLQGCGATSGGGLDRGGQVPPKGSDQGLVRV</sequence>
<evidence type="ECO:0000256" key="15">
    <source>
        <dbReference type="SAM" id="SignalP"/>
    </source>
</evidence>
<evidence type="ECO:0000256" key="14">
    <source>
        <dbReference type="SAM" id="Phobius"/>
    </source>
</evidence>
<feature type="transmembrane region" description="Helical" evidence="14">
    <location>
        <begin position="97"/>
        <end position="117"/>
    </location>
</feature>
<keyword evidence="7 12" id="KW-0297">G-protein coupled receptor</keyword>
<evidence type="ECO:0000256" key="12">
    <source>
        <dbReference type="RuleBase" id="RU004424"/>
    </source>
</evidence>
<evidence type="ECO:0000256" key="9">
    <source>
        <dbReference type="ARBA" id="ARBA00023170"/>
    </source>
</evidence>
<keyword evidence="9 12" id="KW-0675">Receptor</keyword>
<evidence type="ECO:0000256" key="6">
    <source>
        <dbReference type="ARBA" id="ARBA00022989"/>
    </source>
</evidence>
<reference evidence="17" key="1">
    <citation type="submission" date="2025-08" db="UniProtKB">
        <authorList>
            <consortium name="RefSeq"/>
        </authorList>
    </citation>
    <scope>IDENTIFICATION</scope>
    <source>
        <tissue evidence="17">Spleen</tissue>
    </source>
</reference>
<dbReference type="CDD" id="cd15017">
    <property type="entry name" value="7tm_TAS2R16"/>
    <property type="match status" value="1"/>
</dbReference>
<organism evidence="16 17">
    <name type="scientific">Chrysochloris asiatica</name>
    <name type="common">Cape golden mole</name>
    <dbReference type="NCBI Taxonomy" id="185453"/>
    <lineage>
        <taxon>Eukaryota</taxon>
        <taxon>Metazoa</taxon>
        <taxon>Chordata</taxon>
        <taxon>Craniata</taxon>
        <taxon>Vertebrata</taxon>
        <taxon>Euteleostomi</taxon>
        <taxon>Mammalia</taxon>
        <taxon>Eutheria</taxon>
        <taxon>Afrotheria</taxon>
        <taxon>Chrysochloridae</taxon>
        <taxon>Chrysochlorinae</taxon>
        <taxon>Chrysochloris</taxon>
    </lineage>
</organism>
<evidence type="ECO:0000256" key="13">
    <source>
        <dbReference type="SAM" id="MobiDB-lite"/>
    </source>
</evidence>
<dbReference type="OrthoDB" id="9896661at2759"/>
<keyword evidence="8 12" id="KW-0472">Membrane</keyword>
<keyword evidence="16" id="KW-1185">Reference proteome</keyword>
<comment type="similarity">
    <text evidence="2 11">Belongs to the G-protein coupled receptor T2R family.</text>
</comment>
<dbReference type="FunFam" id="1.20.1070.10:FF:000055">
    <property type="entry name" value="Taste receptor type 2"/>
    <property type="match status" value="1"/>
</dbReference>
<keyword evidence="15" id="KW-0732">Signal</keyword>
<feature type="signal peptide" evidence="15">
    <location>
        <begin position="1"/>
        <end position="19"/>
    </location>
</feature>
<dbReference type="GO" id="GO:0004930">
    <property type="term" value="F:G protein-coupled receptor activity"/>
    <property type="evidence" value="ECO:0007669"/>
    <property type="project" value="UniProtKB-KW"/>
</dbReference>
<dbReference type="Gene3D" id="1.20.1070.10">
    <property type="entry name" value="Rhodopsin 7-helix transmembrane proteins"/>
    <property type="match status" value="1"/>
</dbReference>
<keyword evidence="5 12" id="KW-0812">Transmembrane</keyword>
<evidence type="ECO:0000256" key="2">
    <source>
        <dbReference type="ARBA" id="ARBA00007376"/>
    </source>
</evidence>
<dbReference type="GO" id="GO:0033038">
    <property type="term" value="F:bitter taste receptor activity"/>
    <property type="evidence" value="ECO:0007669"/>
    <property type="project" value="InterPro"/>
</dbReference>
<keyword evidence="6 14" id="KW-1133">Transmembrane helix</keyword>
<dbReference type="PANTHER" id="PTHR11394">
    <property type="entry name" value="TASTE RECEPTOR TYPE 2"/>
    <property type="match status" value="1"/>
</dbReference>
<feature type="transmembrane region" description="Helical" evidence="14">
    <location>
        <begin position="129"/>
        <end position="150"/>
    </location>
</feature>
<evidence type="ECO:0000313" key="17">
    <source>
        <dbReference type="RefSeq" id="XP_006861341.1"/>
    </source>
</evidence>
<feature type="transmembrane region" description="Helical" evidence="14">
    <location>
        <begin position="182"/>
        <end position="201"/>
    </location>
</feature>
<dbReference type="PANTHER" id="PTHR11394:SF69">
    <property type="entry name" value="TASTE RECEPTOR TYPE 2 MEMBER 134"/>
    <property type="match status" value="1"/>
</dbReference>
<keyword evidence="10 12" id="KW-0807">Transducer</keyword>
<evidence type="ECO:0000256" key="5">
    <source>
        <dbReference type="ARBA" id="ARBA00022692"/>
    </source>
</evidence>
<dbReference type="Pfam" id="PF05296">
    <property type="entry name" value="TAS2R"/>
    <property type="match status" value="1"/>
</dbReference>
<feature type="region of interest" description="Disordered" evidence="13">
    <location>
        <begin position="301"/>
        <end position="323"/>
    </location>
</feature>
<keyword evidence="4 12" id="KW-0716">Sensory transduction</keyword>
<feature type="transmembrane region" description="Helical" evidence="14">
    <location>
        <begin position="259"/>
        <end position="281"/>
    </location>
</feature>
<dbReference type="InterPro" id="IPR007960">
    <property type="entry name" value="TAS2R"/>
</dbReference>